<sequence>MSYTPPAGNAVDFQDAAGTYTAPAGNAVDFQDESDVTDVIASGAAVLGAVTAVGQAAHGITAVGAAIIGPVTAAGVVEFTSPEVFVVGAAIIGPVTAAALASHGVAAVGAAVLGPVGAAAQAGHGLSAVGAAFIGPLSAAGVAAHGIAGAGAAVIAPITAAGVALHPRYSLKGEVRDGVLVNRLVRAYRLDTGALVGEQSTTAGRFDIHAGFVQREHYILPLDMSEGANDWLPPTANHVLSELAVD</sequence>
<gene>
    <name evidence="1" type="ORF">ACFQU0_05085</name>
</gene>
<accession>A0ABW2S8U4</accession>
<organism evidence="1 2">
    <name type="scientific">Hydrogenophaga defluvii</name>
    <dbReference type="NCBI Taxonomy" id="249410"/>
    <lineage>
        <taxon>Bacteria</taxon>
        <taxon>Pseudomonadati</taxon>
        <taxon>Pseudomonadota</taxon>
        <taxon>Betaproteobacteria</taxon>
        <taxon>Burkholderiales</taxon>
        <taxon>Comamonadaceae</taxon>
        <taxon>Hydrogenophaga</taxon>
    </lineage>
</organism>
<protein>
    <submittedName>
        <fullName evidence="1">Uncharacterized protein</fullName>
    </submittedName>
</protein>
<reference evidence="2" key="1">
    <citation type="journal article" date="2019" name="Int. J. Syst. Evol. Microbiol.">
        <title>The Global Catalogue of Microorganisms (GCM) 10K type strain sequencing project: providing services to taxonomists for standard genome sequencing and annotation.</title>
        <authorList>
            <consortium name="The Broad Institute Genomics Platform"/>
            <consortium name="The Broad Institute Genome Sequencing Center for Infectious Disease"/>
            <person name="Wu L."/>
            <person name="Ma J."/>
        </authorList>
    </citation>
    <scope>NUCLEOTIDE SEQUENCE [LARGE SCALE GENOMIC DNA]</scope>
    <source>
        <strain evidence="2">CCUG 53903</strain>
    </source>
</reference>
<name>A0ABW2S8U4_9BURK</name>
<evidence type="ECO:0000313" key="2">
    <source>
        <dbReference type="Proteomes" id="UP001596457"/>
    </source>
</evidence>
<dbReference type="Proteomes" id="UP001596457">
    <property type="component" value="Unassembled WGS sequence"/>
</dbReference>
<dbReference type="RefSeq" id="WP_382199045.1">
    <property type="nucleotide sequence ID" value="NZ_JBHTBZ010000012.1"/>
</dbReference>
<proteinExistence type="predicted"/>
<comment type="caution">
    <text evidence="1">The sequence shown here is derived from an EMBL/GenBank/DDBJ whole genome shotgun (WGS) entry which is preliminary data.</text>
</comment>
<dbReference type="EMBL" id="JBHTBZ010000012">
    <property type="protein sequence ID" value="MFC7459801.1"/>
    <property type="molecule type" value="Genomic_DNA"/>
</dbReference>
<keyword evidence="2" id="KW-1185">Reference proteome</keyword>
<evidence type="ECO:0000313" key="1">
    <source>
        <dbReference type="EMBL" id="MFC7459801.1"/>
    </source>
</evidence>